<accession>A0A4C1SRL3</accession>
<dbReference type="EMBL" id="BGZK01003819">
    <property type="protein sequence ID" value="GBP04799.1"/>
    <property type="molecule type" value="Genomic_DNA"/>
</dbReference>
<name>A0A4C1SRL3_EUMVA</name>
<dbReference type="InterPro" id="IPR036397">
    <property type="entry name" value="RNaseH_sf"/>
</dbReference>
<dbReference type="STRING" id="151549.A0A4C1SRL3"/>
<dbReference type="Gene3D" id="3.30.420.10">
    <property type="entry name" value="Ribonuclease H-like superfamily/Ribonuclease H"/>
    <property type="match status" value="1"/>
</dbReference>
<comment type="caution">
    <text evidence="2">The sequence shown here is derived from an EMBL/GenBank/DDBJ whole genome shotgun (WGS) entry which is preliminary data.</text>
</comment>
<dbReference type="InterPro" id="IPR001584">
    <property type="entry name" value="Integrase_cat-core"/>
</dbReference>
<dbReference type="GO" id="GO:0003676">
    <property type="term" value="F:nucleic acid binding"/>
    <property type="evidence" value="ECO:0007669"/>
    <property type="project" value="InterPro"/>
</dbReference>
<dbReference type="Pfam" id="PF18701">
    <property type="entry name" value="DUF5641"/>
    <property type="match status" value="1"/>
</dbReference>
<dbReference type="OrthoDB" id="6138610at2759"/>
<evidence type="ECO:0000313" key="2">
    <source>
        <dbReference type="EMBL" id="GBP04799.1"/>
    </source>
</evidence>
<dbReference type="InterPro" id="IPR040676">
    <property type="entry name" value="DUF5641"/>
</dbReference>
<dbReference type="Proteomes" id="UP000299102">
    <property type="component" value="Unassembled WGS sequence"/>
</dbReference>
<dbReference type="SUPFAM" id="SSF53098">
    <property type="entry name" value="Ribonuclease H-like"/>
    <property type="match status" value="1"/>
</dbReference>
<dbReference type="GO" id="GO:0015074">
    <property type="term" value="P:DNA integration"/>
    <property type="evidence" value="ECO:0007669"/>
    <property type="project" value="InterPro"/>
</dbReference>
<dbReference type="InterPro" id="IPR008042">
    <property type="entry name" value="Retrotrans_Pao"/>
</dbReference>
<feature type="domain" description="Integrase catalytic" evidence="1">
    <location>
        <begin position="384"/>
        <end position="565"/>
    </location>
</feature>
<dbReference type="PROSITE" id="PS50994">
    <property type="entry name" value="INTEGRASE"/>
    <property type="match status" value="1"/>
</dbReference>
<dbReference type="PANTHER" id="PTHR47331">
    <property type="entry name" value="PHD-TYPE DOMAIN-CONTAINING PROTEIN"/>
    <property type="match status" value="1"/>
</dbReference>
<keyword evidence="3" id="KW-1185">Reference proteome</keyword>
<reference evidence="2 3" key="1">
    <citation type="journal article" date="2019" name="Commun. Biol.">
        <title>The bagworm genome reveals a unique fibroin gene that provides high tensile strength.</title>
        <authorList>
            <person name="Kono N."/>
            <person name="Nakamura H."/>
            <person name="Ohtoshi R."/>
            <person name="Tomita M."/>
            <person name="Numata K."/>
            <person name="Arakawa K."/>
        </authorList>
    </citation>
    <scope>NUCLEOTIDE SEQUENCE [LARGE SCALE GENOMIC DNA]</scope>
</reference>
<dbReference type="AlphaFoldDB" id="A0A4C1SRL3"/>
<organism evidence="2 3">
    <name type="scientific">Eumeta variegata</name>
    <name type="common">Bagworm moth</name>
    <name type="synonym">Eumeta japonica</name>
    <dbReference type="NCBI Taxonomy" id="151549"/>
    <lineage>
        <taxon>Eukaryota</taxon>
        <taxon>Metazoa</taxon>
        <taxon>Ecdysozoa</taxon>
        <taxon>Arthropoda</taxon>
        <taxon>Hexapoda</taxon>
        <taxon>Insecta</taxon>
        <taxon>Pterygota</taxon>
        <taxon>Neoptera</taxon>
        <taxon>Endopterygota</taxon>
        <taxon>Lepidoptera</taxon>
        <taxon>Glossata</taxon>
        <taxon>Ditrysia</taxon>
        <taxon>Tineoidea</taxon>
        <taxon>Psychidae</taxon>
        <taxon>Oiketicinae</taxon>
        <taxon>Eumeta</taxon>
    </lineage>
</organism>
<sequence length="676" mass="77970">MSVFDPIGFAAPITVLGKMLIQNIWRDRNDWDHELSKERDKEWREWLSHLKKLDKLEIPRCVTPYHTEGELHVFTDASERHIPRPCIELQAAVMGCRLAASVKREMNSRITNTTYWTDSKTVLSWINADPRSFKPFVAHRLAEIEETSSAKNWRWVPSKDNVADDATRDPPNEFSSEHRWFKGPKFLLNDPSDWPSNRINTIDQSEEIIETKAVNVIREKTPIAPVPDPYRFSSYDRLLRAAAREKLLFQKAQRDNFGDELRCIKRRTDAQKSKLRNMCVELDQDDVMRATGRLDRHQSLDAESKRPVILDSKNRITELLIQNAHQKCMHGNHETVINELRQKYVIFGLRNAVKGIIFKCQWCRVYRRKPTTPQQEELPAERLKAHEPPFNCSAIDYFGPMIVTVGRRTEKRWGVLITCLTTRAVHLEIAASLTPSSAILALRRFMARRGTPTVMYSDNATNFTKANKELKEAALEVEKYATAKRIVWKFIPPGAPHMGGAWERMTRTIKSSLYAVLKERKPREETLHTLLLEVEHIVNSRPLTPVEPDLNREALIPNHFLIGRSCGISPIGIFKATDADSHTWKTAQRLADEFWHRWSMEYLPNLLLRKTSTAGHLEPKVGDPVLIADKTMPRGLWPRGRIVKTIPGRDNKVRIVEIQTKLGILKRPTSRLVVLT</sequence>
<proteinExistence type="predicted"/>
<protein>
    <recommendedName>
        <fullName evidence="1">Integrase catalytic domain-containing protein</fullName>
    </recommendedName>
</protein>
<evidence type="ECO:0000313" key="3">
    <source>
        <dbReference type="Proteomes" id="UP000299102"/>
    </source>
</evidence>
<evidence type="ECO:0000259" key="1">
    <source>
        <dbReference type="PROSITE" id="PS50994"/>
    </source>
</evidence>
<dbReference type="InterPro" id="IPR012337">
    <property type="entry name" value="RNaseH-like_sf"/>
</dbReference>
<gene>
    <name evidence="2" type="ORF">EVAR_60157_1</name>
</gene>
<dbReference type="Pfam" id="PF05380">
    <property type="entry name" value="Peptidase_A17"/>
    <property type="match status" value="1"/>
</dbReference>